<protein>
    <recommendedName>
        <fullName evidence="5">Ubiquitin-like protease family profile domain-containing protein</fullName>
    </recommendedName>
</protein>
<evidence type="ECO:0000313" key="7">
    <source>
        <dbReference type="Proteomes" id="UP001187192"/>
    </source>
</evidence>
<feature type="compositionally biased region" description="Low complexity" evidence="4">
    <location>
        <begin position="493"/>
        <end position="505"/>
    </location>
</feature>
<accession>A0AA87Z8X9</accession>
<dbReference type="GO" id="GO:0008234">
    <property type="term" value="F:cysteine-type peptidase activity"/>
    <property type="evidence" value="ECO:0007669"/>
    <property type="project" value="InterPro"/>
</dbReference>
<feature type="region of interest" description="Disordered" evidence="4">
    <location>
        <begin position="1"/>
        <end position="37"/>
    </location>
</feature>
<dbReference type="AlphaFoldDB" id="A0AA87Z8X9"/>
<dbReference type="PROSITE" id="PS50600">
    <property type="entry name" value="ULP_PROTEASE"/>
    <property type="match status" value="1"/>
</dbReference>
<dbReference type="InterPro" id="IPR003653">
    <property type="entry name" value="Peptidase_C48_C"/>
</dbReference>
<dbReference type="Pfam" id="PF26133">
    <property type="entry name" value="DUF8039"/>
    <property type="match status" value="1"/>
</dbReference>
<keyword evidence="3" id="KW-0378">Hydrolase</keyword>
<comment type="caution">
    <text evidence="6">The sequence shown here is derived from an EMBL/GenBank/DDBJ whole genome shotgun (WGS) entry which is preliminary data.</text>
</comment>
<feature type="region of interest" description="Disordered" evidence="4">
    <location>
        <begin position="777"/>
        <end position="801"/>
    </location>
</feature>
<organism evidence="6 7">
    <name type="scientific">Ficus carica</name>
    <name type="common">Common fig</name>
    <dbReference type="NCBI Taxonomy" id="3494"/>
    <lineage>
        <taxon>Eukaryota</taxon>
        <taxon>Viridiplantae</taxon>
        <taxon>Streptophyta</taxon>
        <taxon>Embryophyta</taxon>
        <taxon>Tracheophyta</taxon>
        <taxon>Spermatophyta</taxon>
        <taxon>Magnoliopsida</taxon>
        <taxon>eudicotyledons</taxon>
        <taxon>Gunneridae</taxon>
        <taxon>Pentapetalae</taxon>
        <taxon>rosids</taxon>
        <taxon>fabids</taxon>
        <taxon>Rosales</taxon>
        <taxon>Moraceae</taxon>
        <taxon>Ficeae</taxon>
        <taxon>Ficus</taxon>
    </lineage>
</organism>
<feature type="domain" description="Ubiquitin-like protease family profile" evidence="5">
    <location>
        <begin position="550"/>
        <end position="722"/>
    </location>
</feature>
<dbReference type="SUPFAM" id="SSF54001">
    <property type="entry name" value="Cysteine proteinases"/>
    <property type="match status" value="1"/>
</dbReference>
<gene>
    <name evidence="6" type="ORF">TIFTF001_001836</name>
</gene>
<dbReference type="Pfam" id="PF02902">
    <property type="entry name" value="Peptidase_C48"/>
    <property type="match status" value="1"/>
</dbReference>
<feature type="region of interest" description="Disordered" evidence="4">
    <location>
        <begin position="461"/>
        <end position="508"/>
    </location>
</feature>
<feature type="region of interest" description="Disordered" evidence="4">
    <location>
        <begin position="182"/>
        <end position="205"/>
    </location>
</feature>
<dbReference type="InterPro" id="IPR038765">
    <property type="entry name" value="Papain-like_cys_pep_sf"/>
</dbReference>
<reference evidence="6" key="1">
    <citation type="submission" date="2023-07" db="EMBL/GenBank/DDBJ databases">
        <title>draft genome sequence of fig (Ficus carica).</title>
        <authorList>
            <person name="Takahashi T."/>
            <person name="Nishimura K."/>
        </authorList>
    </citation>
    <scope>NUCLEOTIDE SEQUENCE</scope>
</reference>
<dbReference type="Pfam" id="PF03004">
    <property type="entry name" value="Transposase_24"/>
    <property type="match status" value="1"/>
</dbReference>
<dbReference type="EMBL" id="BTGU01000002">
    <property type="protein sequence ID" value="GMN27890.1"/>
    <property type="molecule type" value="Genomic_DNA"/>
</dbReference>
<dbReference type="PANTHER" id="PTHR33018:SF34">
    <property type="entry name" value="OS02G0472350 PROTEIN"/>
    <property type="match status" value="1"/>
</dbReference>
<evidence type="ECO:0000256" key="3">
    <source>
        <dbReference type="ARBA" id="ARBA00022801"/>
    </source>
</evidence>
<comment type="similarity">
    <text evidence="1">Belongs to the peptidase C48 family.</text>
</comment>
<keyword evidence="7" id="KW-1185">Reference proteome</keyword>
<evidence type="ECO:0000259" key="5">
    <source>
        <dbReference type="PROSITE" id="PS50600"/>
    </source>
</evidence>
<evidence type="ECO:0000256" key="1">
    <source>
        <dbReference type="ARBA" id="ARBA00005234"/>
    </source>
</evidence>
<dbReference type="InterPro" id="IPR058352">
    <property type="entry name" value="DUF8039"/>
</dbReference>
<dbReference type="GO" id="GO:0006508">
    <property type="term" value="P:proteolysis"/>
    <property type="evidence" value="ECO:0007669"/>
    <property type="project" value="UniProtKB-KW"/>
</dbReference>
<evidence type="ECO:0000313" key="6">
    <source>
        <dbReference type="EMBL" id="GMN27890.1"/>
    </source>
</evidence>
<sequence length="801" mass="91432">MSQDHDEECSTQTEVGKPRRTNSPKFNPDEDGKRRATIMTRVHQVRTRGQRIEVSFDAKGQPLGKSGDELQSWIGVLAREHIPIWISDFRSADLAQRKELVWMEVVTSFTVDESHKRQVLKSCGESAKGFRYDLYQAFVRDHIDEENVWQRPPKVVHNYPTITQEDWEKFIQYRRSPEFKRLSEQGSEIRKKSKYGSTGGRDGYRKRDQAHFEKTGKYAERYERWLDMRVKPDGQFKKEEFKNIAETIEDITQQETQGSFESVGTEDILTKALGNAEHSGRIRGQSKFVKQSQYFNLVRPPREKDDVEDMKLKIAALERTVQELCAKHGINREKIPEEMAGPTVDQHNSFKASCTMNEKEAGASDPNPTPNASKECQLFIPDLVNGGVVLVAIGRAYMECVPTDTVHGNPLGEENVRVTITVPKINNALLPIPTNEATSIEEAVGGFVAWPKTLVVQTSLSQASKCPNRAPQREAGGSKRTKKRAGRNKLKSQPEVEQQPAQEEPPSFDFDNISFELRPLAFYAQSSMRDDGTQIICPQQHFVMGDDMPIYIGFEDVYHFITFKEISANSIMIYIRYLVECCARTGMDQRFEFISPGLVSPVQQNVDRATYVRERADNILRILRNAPKGKRFLMPYNSGQHWILAVIDPWDDSVMYFNPLGNELGDDFKDLITTALNDWKVLVGSGMRQRRNWQTLIDTVRCPIQEGYVECGYFVLAYMREITFTVDGLDVLRTNDFYTDADMSLVRHEWATFVMRGHCYHDGHSPGETVVAWRTTTGERPRRSPGVTVVVSPGDHDGLDR</sequence>
<proteinExistence type="inferred from homology"/>
<evidence type="ECO:0000256" key="2">
    <source>
        <dbReference type="ARBA" id="ARBA00022670"/>
    </source>
</evidence>
<evidence type="ECO:0000256" key="4">
    <source>
        <dbReference type="SAM" id="MobiDB-lite"/>
    </source>
</evidence>
<name>A0AA87Z8X9_FICCA</name>
<dbReference type="InterPro" id="IPR004252">
    <property type="entry name" value="Probable_transposase_24"/>
</dbReference>
<keyword evidence="2" id="KW-0645">Protease</keyword>
<dbReference type="Gene3D" id="3.40.395.10">
    <property type="entry name" value="Adenoviral Proteinase, Chain A"/>
    <property type="match status" value="1"/>
</dbReference>
<dbReference type="Proteomes" id="UP001187192">
    <property type="component" value="Unassembled WGS sequence"/>
</dbReference>
<feature type="compositionally biased region" description="Basic residues" evidence="4">
    <location>
        <begin position="479"/>
        <end position="490"/>
    </location>
</feature>
<dbReference type="PANTHER" id="PTHR33018">
    <property type="entry name" value="OS10G0338966 PROTEIN-RELATED"/>
    <property type="match status" value="1"/>
</dbReference>